<dbReference type="RefSeq" id="WP_139087375.1">
    <property type="nucleotide sequence ID" value="NZ_VDFR01000153.1"/>
</dbReference>
<dbReference type="EMBL" id="VDFR01000153">
    <property type="protein sequence ID" value="TNC34682.1"/>
    <property type="molecule type" value="Genomic_DNA"/>
</dbReference>
<comment type="caution">
    <text evidence="2">The sequence shown here is derived from an EMBL/GenBank/DDBJ whole genome shotgun (WGS) entry which is preliminary data.</text>
</comment>
<dbReference type="PIRSF" id="PIRSF015736">
    <property type="entry name" value="MI"/>
    <property type="match status" value="1"/>
</dbReference>
<gene>
    <name evidence="2" type="ORF">FHE65_27590</name>
    <name evidence="1" type="ORF">FHE65_27750</name>
</gene>
<sequence>MTNVVGPRAVFGVIVPSTNTVVEHDYWRAGVEGVAYRAGSMHIADPSMDGNAGFEALLVQIRASIDTAVRDALTAEPDRLVMGMSAETFWGGVEGNAAFEQRLRDATGLPVTTGASACRAALETLGVRRIAVFSPYQPVADVEVGRFFTEAGFDVAAITGLRCATATDIARVGEPRLREVVAELDAPDVEAIVQVGTNLSFVGLSEALEAELGKPVVAINAATLWHALREHGIDDRVEGSGSLLRHH</sequence>
<evidence type="ECO:0000313" key="3">
    <source>
        <dbReference type="Proteomes" id="UP000306740"/>
    </source>
</evidence>
<dbReference type="Gene3D" id="3.40.50.12500">
    <property type="match status" value="1"/>
</dbReference>
<dbReference type="InterPro" id="IPR026286">
    <property type="entry name" value="MaiA/AMDase"/>
</dbReference>
<dbReference type="Proteomes" id="UP000306740">
    <property type="component" value="Unassembled WGS sequence"/>
</dbReference>
<accession>A0A5C4MH49</accession>
<dbReference type="PANTHER" id="PTHR40267">
    <property type="entry name" value="BLR3294 PROTEIN"/>
    <property type="match status" value="1"/>
</dbReference>
<organism evidence="2 3">
    <name type="scientific">Mumia zhuanghuii</name>
    <dbReference type="NCBI Taxonomy" id="2585211"/>
    <lineage>
        <taxon>Bacteria</taxon>
        <taxon>Bacillati</taxon>
        <taxon>Actinomycetota</taxon>
        <taxon>Actinomycetes</taxon>
        <taxon>Propionibacteriales</taxon>
        <taxon>Nocardioidaceae</taxon>
        <taxon>Mumia</taxon>
    </lineage>
</organism>
<evidence type="ECO:0000313" key="2">
    <source>
        <dbReference type="EMBL" id="TNC34682.1"/>
    </source>
</evidence>
<dbReference type="PANTHER" id="PTHR40267:SF1">
    <property type="entry name" value="BLR3294 PROTEIN"/>
    <property type="match status" value="1"/>
</dbReference>
<reference evidence="2 3" key="1">
    <citation type="submission" date="2019-05" db="EMBL/GenBank/DDBJ databases">
        <title>Mumia sp. nov., isolated from the intestinal contents of plateau pika (Ochotona curzoniae) in the Qinghai-Tibet plateau of China.</title>
        <authorList>
            <person name="Tian Z."/>
        </authorList>
    </citation>
    <scope>NUCLEOTIDE SEQUENCE [LARGE SCALE GENOMIC DNA]</scope>
    <source>
        <strain evidence="3">527</strain>
        <strain evidence="2">Z527</strain>
    </source>
</reference>
<proteinExistence type="predicted"/>
<dbReference type="InterPro" id="IPR053714">
    <property type="entry name" value="Iso_Racemase_Enz_sf"/>
</dbReference>
<dbReference type="AlphaFoldDB" id="A0A5C4MH49"/>
<dbReference type="EMBL" id="VDFR01000154">
    <property type="protein sequence ID" value="TNC34627.1"/>
    <property type="molecule type" value="Genomic_DNA"/>
</dbReference>
<evidence type="ECO:0000313" key="1">
    <source>
        <dbReference type="EMBL" id="TNC34627.1"/>
    </source>
</evidence>
<name>A0A5C4MH49_9ACTN</name>
<dbReference type="Pfam" id="PF17645">
    <property type="entry name" value="Amdase"/>
    <property type="match status" value="1"/>
</dbReference>
<dbReference type="OrthoDB" id="4537983at2"/>
<protein>
    <submittedName>
        <fullName evidence="2">Arylmalonate decarboxylase</fullName>
    </submittedName>
</protein>